<keyword evidence="4" id="KW-1185">Reference proteome</keyword>
<feature type="chain" id="PRO_5013095991" description="Secreted protein" evidence="2">
    <location>
        <begin position="21"/>
        <end position="165"/>
    </location>
</feature>
<name>A0A1Y1YTR0_9PLEO</name>
<evidence type="ECO:0000256" key="2">
    <source>
        <dbReference type="SAM" id="SignalP"/>
    </source>
</evidence>
<sequence length="165" mass="18108">MCRCGSAWSWLSSAVRRLSCGMCLLGRGDFRSSKNAAKLPAADEGQPWRAWDGGPRERHTEVLLDTVVRRLLKQHLRTSRCGAGPDTCPEAYAAAFPGSSPTHASCHFAPAMTEQEHLFSSRRANEASPRSTCTTPDSHHDRPSCSHIRQRTRPQSLHAKASSQG</sequence>
<dbReference type="AlphaFoldDB" id="A0A1Y1YTR0"/>
<organism evidence="3 4">
    <name type="scientific">Clohesyomyces aquaticus</name>
    <dbReference type="NCBI Taxonomy" id="1231657"/>
    <lineage>
        <taxon>Eukaryota</taxon>
        <taxon>Fungi</taxon>
        <taxon>Dikarya</taxon>
        <taxon>Ascomycota</taxon>
        <taxon>Pezizomycotina</taxon>
        <taxon>Dothideomycetes</taxon>
        <taxon>Pleosporomycetidae</taxon>
        <taxon>Pleosporales</taxon>
        <taxon>Lindgomycetaceae</taxon>
        <taxon>Clohesyomyces</taxon>
    </lineage>
</organism>
<feature type="signal peptide" evidence="2">
    <location>
        <begin position="1"/>
        <end position="20"/>
    </location>
</feature>
<proteinExistence type="predicted"/>
<protein>
    <recommendedName>
        <fullName evidence="5">Secreted protein</fullName>
    </recommendedName>
</protein>
<dbReference type="EMBL" id="MCFA01000171">
    <property type="protein sequence ID" value="ORY01359.1"/>
    <property type="molecule type" value="Genomic_DNA"/>
</dbReference>
<gene>
    <name evidence="3" type="ORF">BCR34DRAFT_98739</name>
</gene>
<keyword evidence="2" id="KW-0732">Signal</keyword>
<evidence type="ECO:0008006" key="5">
    <source>
        <dbReference type="Google" id="ProtNLM"/>
    </source>
</evidence>
<evidence type="ECO:0000313" key="4">
    <source>
        <dbReference type="Proteomes" id="UP000193144"/>
    </source>
</evidence>
<feature type="region of interest" description="Disordered" evidence="1">
    <location>
        <begin position="117"/>
        <end position="165"/>
    </location>
</feature>
<reference evidence="3 4" key="1">
    <citation type="submission" date="2016-07" db="EMBL/GenBank/DDBJ databases">
        <title>Pervasive Adenine N6-methylation of Active Genes in Fungi.</title>
        <authorList>
            <consortium name="DOE Joint Genome Institute"/>
            <person name="Mondo S.J."/>
            <person name="Dannebaum R.O."/>
            <person name="Kuo R.C."/>
            <person name="Labutti K."/>
            <person name="Haridas S."/>
            <person name="Kuo A."/>
            <person name="Salamov A."/>
            <person name="Ahrendt S.R."/>
            <person name="Lipzen A."/>
            <person name="Sullivan W."/>
            <person name="Andreopoulos W.B."/>
            <person name="Clum A."/>
            <person name="Lindquist E."/>
            <person name="Daum C."/>
            <person name="Ramamoorthy G.K."/>
            <person name="Gryganskyi A."/>
            <person name="Culley D."/>
            <person name="Magnuson J.K."/>
            <person name="James T.Y."/>
            <person name="O'Malley M.A."/>
            <person name="Stajich J.E."/>
            <person name="Spatafora J.W."/>
            <person name="Visel A."/>
            <person name="Grigoriev I.V."/>
        </authorList>
    </citation>
    <scope>NUCLEOTIDE SEQUENCE [LARGE SCALE GENOMIC DNA]</scope>
    <source>
        <strain evidence="3 4">CBS 115471</strain>
    </source>
</reference>
<evidence type="ECO:0000256" key="1">
    <source>
        <dbReference type="SAM" id="MobiDB-lite"/>
    </source>
</evidence>
<evidence type="ECO:0000313" key="3">
    <source>
        <dbReference type="EMBL" id="ORY01359.1"/>
    </source>
</evidence>
<dbReference type="Proteomes" id="UP000193144">
    <property type="component" value="Unassembled WGS sequence"/>
</dbReference>
<accession>A0A1Y1YTR0</accession>
<comment type="caution">
    <text evidence="3">The sequence shown here is derived from an EMBL/GenBank/DDBJ whole genome shotgun (WGS) entry which is preliminary data.</text>
</comment>